<dbReference type="OrthoDB" id="3825558at2"/>
<keyword evidence="3" id="KW-1185">Reference proteome</keyword>
<gene>
    <name evidence="2" type="ORF">F0L68_13630</name>
</gene>
<reference evidence="2 3" key="2">
    <citation type="submission" date="2019-09" db="EMBL/GenBank/DDBJ databases">
        <authorList>
            <person name="Jin C."/>
        </authorList>
    </citation>
    <scope>NUCLEOTIDE SEQUENCE [LARGE SCALE GENOMIC DNA]</scope>
    <source>
        <strain evidence="2 3">AN110305</strain>
    </source>
</reference>
<keyword evidence="1" id="KW-1133">Transmembrane helix</keyword>
<feature type="transmembrane region" description="Helical" evidence="1">
    <location>
        <begin position="9"/>
        <end position="28"/>
    </location>
</feature>
<evidence type="ECO:0000313" key="3">
    <source>
        <dbReference type="Proteomes" id="UP000323454"/>
    </source>
</evidence>
<dbReference type="EMBL" id="VUOB01000022">
    <property type="protein sequence ID" value="KAA2262310.1"/>
    <property type="molecule type" value="Genomic_DNA"/>
</dbReference>
<evidence type="ECO:0000313" key="2">
    <source>
        <dbReference type="EMBL" id="KAA2262310.1"/>
    </source>
</evidence>
<accession>A0A5B2XHN1</accession>
<sequence length="155" mass="16216">MEFTRPRDLLVPGLVTGVLVHLLLRLAYGSLPALPRLAGVTLVVIALAELLLGFALRARILRKPGSRPVQPLTAARAVLLAKASSLVGAIMLGAWAGVLAYVLPERAALPAASNDTVSAIIGGAGAALLIGAALWLEHCCKTPDRPDDDESPKRY</sequence>
<proteinExistence type="predicted"/>
<dbReference type="Proteomes" id="UP000323454">
    <property type="component" value="Unassembled WGS sequence"/>
</dbReference>
<reference evidence="2 3" key="1">
    <citation type="submission" date="2019-09" db="EMBL/GenBank/DDBJ databases">
        <title>Goodfellowia gen. nov., a new genus of the Pseudonocardineae related to Actinoalloteichus, containing Goodfellowia coeruleoviolacea gen. nov., comb. nov. gen. nov., comb. nov.</title>
        <authorList>
            <person name="Labeda D."/>
        </authorList>
    </citation>
    <scope>NUCLEOTIDE SEQUENCE [LARGE SCALE GENOMIC DNA]</scope>
    <source>
        <strain evidence="2 3">AN110305</strain>
    </source>
</reference>
<organism evidence="2 3">
    <name type="scientific">Solihabitans fulvus</name>
    <dbReference type="NCBI Taxonomy" id="1892852"/>
    <lineage>
        <taxon>Bacteria</taxon>
        <taxon>Bacillati</taxon>
        <taxon>Actinomycetota</taxon>
        <taxon>Actinomycetes</taxon>
        <taxon>Pseudonocardiales</taxon>
        <taxon>Pseudonocardiaceae</taxon>
        <taxon>Solihabitans</taxon>
    </lineage>
</organism>
<dbReference type="Pfam" id="PF11377">
    <property type="entry name" value="DUF3180"/>
    <property type="match status" value="1"/>
</dbReference>
<feature type="transmembrane region" description="Helical" evidence="1">
    <location>
        <begin position="116"/>
        <end position="136"/>
    </location>
</feature>
<dbReference type="RefSeq" id="WP_149849893.1">
    <property type="nucleotide sequence ID" value="NZ_VUOB01000022.1"/>
</dbReference>
<evidence type="ECO:0000256" key="1">
    <source>
        <dbReference type="SAM" id="Phobius"/>
    </source>
</evidence>
<keyword evidence="1" id="KW-0472">Membrane</keyword>
<keyword evidence="1" id="KW-0812">Transmembrane</keyword>
<name>A0A5B2XHN1_9PSEU</name>
<feature type="transmembrane region" description="Helical" evidence="1">
    <location>
        <begin position="34"/>
        <end position="56"/>
    </location>
</feature>
<feature type="transmembrane region" description="Helical" evidence="1">
    <location>
        <begin position="77"/>
        <end position="104"/>
    </location>
</feature>
<dbReference type="AlphaFoldDB" id="A0A5B2XHN1"/>
<dbReference type="InterPro" id="IPR021517">
    <property type="entry name" value="DUF3180"/>
</dbReference>
<protein>
    <submittedName>
        <fullName evidence="2">DUF3180 domain-containing protein</fullName>
    </submittedName>
</protein>
<comment type="caution">
    <text evidence="2">The sequence shown here is derived from an EMBL/GenBank/DDBJ whole genome shotgun (WGS) entry which is preliminary data.</text>
</comment>